<comment type="caution">
    <text evidence="1">The sequence shown here is derived from an EMBL/GenBank/DDBJ whole genome shotgun (WGS) entry which is preliminary data.</text>
</comment>
<dbReference type="EMBL" id="LAHD01000034">
    <property type="protein sequence ID" value="PHK03704.1"/>
    <property type="molecule type" value="Genomic_DNA"/>
</dbReference>
<sequence>MSTFIPERLNPIDILREELLEELRDVEFKLGSLEEVILICTSETNLCLAKSFVQARGDLIVAIAKIENAILEKIAGQIERLQSDLKASINSLNKELEKPENETRLLDALHHVTGIAARILLQV</sequence>
<organism evidence="1 2">
    <name type="scientific">Nostoc linckia z8</name>
    <dbReference type="NCBI Taxonomy" id="1628746"/>
    <lineage>
        <taxon>Bacteria</taxon>
        <taxon>Bacillati</taxon>
        <taxon>Cyanobacteriota</taxon>
        <taxon>Cyanophyceae</taxon>
        <taxon>Nostocales</taxon>
        <taxon>Nostocaceae</taxon>
        <taxon>Nostoc</taxon>
    </lineage>
</organism>
<proteinExistence type="predicted"/>
<accession>A0A9Q5ZCA0</accession>
<protein>
    <submittedName>
        <fullName evidence="1">Uncharacterized protein</fullName>
    </submittedName>
</protein>
<dbReference type="Proteomes" id="UP000222310">
    <property type="component" value="Unassembled WGS sequence"/>
</dbReference>
<dbReference type="AlphaFoldDB" id="A0A9Q5ZCA0"/>
<reference evidence="1 2" key="1">
    <citation type="submission" date="2015-02" db="EMBL/GenBank/DDBJ databases">
        <title>Nostoc linckia genome annotation.</title>
        <authorList>
            <person name="Zhou Z."/>
        </authorList>
    </citation>
    <scope>NUCLEOTIDE SEQUENCE [LARGE SCALE GENOMIC DNA]</scope>
    <source>
        <strain evidence="2">z8</strain>
    </source>
</reference>
<name>A0A9Q5ZCA0_NOSLI</name>
<evidence type="ECO:0000313" key="1">
    <source>
        <dbReference type="EMBL" id="PHK03704.1"/>
    </source>
</evidence>
<dbReference type="RefSeq" id="WP_099068233.1">
    <property type="nucleotide sequence ID" value="NZ_LAHD01000034.1"/>
</dbReference>
<dbReference type="GeneID" id="57096745"/>
<gene>
    <name evidence="1" type="ORF">VF08_14015</name>
</gene>
<evidence type="ECO:0000313" key="2">
    <source>
        <dbReference type="Proteomes" id="UP000222310"/>
    </source>
</evidence>